<feature type="region of interest" description="Disordered" evidence="1">
    <location>
        <begin position="1"/>
        <end position="76"/>
    </location>
</feature>
<reference evidence="2" key="1">
    <citation type="submission" date="2023-10" db="EMBL/GenBank/DDBJ databases">
        <authorList>
            <person name="Chen Y."/>
            <person name="Shah S."/>
            <person name="Dougan E. K."/>
            <person name="Thang M."/>
            <person name="Chan C."/>
        </authorList>
    </citation>
    <scope>NUCLEOTIDE SEQUENCE [LARGE SCALE GENOMIC DNA]</scope>
</reference>
<evidence type="ECO:0000313" key="3">
    <source>
        <dbReference type="Proteomes" id="UP001189429"/>
    </source>
</evidence>
<dbReference type="Proteomes" id="UP001189429">
    <property type="component" value="Unassembled WGS sequence"/>
</dbReference>
<organism evidence="2 3">
    <name type="scientific">Prorocentrum cordatum</name>
    <dbReference type="NCBI Taxonomy" id="2364126"/>
    <lineage>
        <taxon>Eukaryota</taxon>
        <taxon>Sar</taxon>
        <taxon>Alveolata</taxon>
        <taxon>Dinophyceae</taxon>
        <taxon>Prorocentrales</taxon>
        <taxon>Prorocentraceae</taxon>
        <taxon>Prorocentrum</taxon>
    </lineage>
</organism>
<protein>
    <submittedName>
        <fullName evidence="2">Uncharacterized protein</fullName>
    </submittedName>
</protein>
<gene>
    <name evidence="2" type="ORF">PCOR1329_LOCUS28781</name>
</gene>
<evidence type="ECO:0000256" key="1">
    <source>
        <dbReference type="SAM" id="MobiDB-lite"/>
    </source>
</evidence>
<dbReference type="EMBL" id="CAUYUJ010010691">
    <property type="protein sequence ID" value="CAK0830031.1"/>
    <property type="molecule type" value="Genomic_DNA"/>
</dbReference>
<accession>A0ABN9SEC5</accession>
<evidence type="ECO:0000313" key="2">
    <source>
        <dbReference type="EMBL" id="CAK0830031.1"/>
    </source>
</evidence>
<keyword evidence="3" id="KW-1185">Reference proteome</keyword>
<sequence length="149" mass="15817">MAGAACAGAQLPGSALASRPRDRSAPRTAFGRPGWLEHACCRPPHSHGDATPGLARDLGPRRVRRPPALRSLGPAPVALSELQERRRGGRLVGASFTSSELPQMERDISKESGAAEVFLGPPDPYGFARTCFGARPGPRVSFSPPSRKR</sequence>
<proteinExistence type="predicted"/>
<name>A0ABN9SEC5_9DINO</name>
<comment type="caution">
    <text evidence="2">The sequence shown here is derived from an EMBL/GenBank/DDBJ whole genome shotgun (WGS) entry which is preliminary data.</text>
</comment>